<dbReference type="PANTHER" id="PTHR19328:SF13">
    <property type="entry name" value="HIPL1 PROTEIN"/>
    <property type="match status" value="1"/>
</dbReference>
<keyword evidence="4" id="KW-1185">Reference proteome</keyword>
<dbReference type="OrthoDB" id="9770043at2"/>
<keyword evidence="1" id="KW-0732">Signal</keyword>
<name>A0A0A0JA80_9MICO</name>
<feature type="signal peptide" evidence="1">
    <location>
        <begin position="1"/>
        <end position="25"/>
    </location>
</feature>
<sequence>MKSTARTRRLALILPAVAAATATVAAQAPSAASTGAEQGKAAINVSANTLARGNVAPAGEDDFEKSVLTTGLADPFEILFAPDGNLWATERTAGRVTVVDPDTGDKRTVLTIPEVVHTPGEQDGLLGMAIDSGGKGKGRAQGSWDVYLSYTYDGDPGAALDRRQRIARYTYDASSQQLTSPRTLIEGLLASDDHNSGRLKIGRDNTIYYSIGDRGNNQDLNACRLIESQRLPTAAEVRNQDWTAYQGKTLRLNRDGSIPGSNPRLDGVRSHVWTFGHRNHQGLVFDDDGRLYSAEMGPKSDDELNLLTAGGNYGWPRIAGYQDDSAYVYGNGSARASGCDPADYDAFVIPDDVPQQAESSFHDPRLVPPVRTFYTVPPDFDFQGERCAPSGLFFICYPTIAPASVDFYGERAIPGWDESLLLPTLKRGTLFRMPVASPTLVDGPLPLFRSQNRYRDTAISPDGGTIHVATDSGGLVEGLDGLPTSELANPGAILSFRHTG</sequence>
<dbReference type="NCBIfam" id="TIGR03606">
    <property type="entry name" value="non_repeat_PQQ"/>
    <property type="match status" value="1"/>
</dbReference>
<dbReference type="EMBL" id="AVPJ01000005">
    <property type="protein sequence ID" value="KGN32942.1"/>
    <property type="molecule type" value="Genomic_DNA"/>
</dbReference>
<comment type="caution">
    <text evidence="3">The sequence shown here is derived from an EMBL/GenBank/DDBJ whole genome shotgun (WGS) entry which is preliminary data.</text>
</comment>
<dbReference type="PANTHER" id="PTHR19328">
    <property type="entry name" value="HEDGEHOG-INTERACTING PROTEIN"/>
    <property type="match status" value="1"/>
</dbReference>
<dbReference type="RefSeq" id="WP_084072051.1">
    <property type="nucleotide sequence ID" value="NZ_AVPJ01000005.1"/>
</dbReference>
<accession>A0A0A0JA80</accession>
<dbReference type="AlphaFoldDB" id="A0A0A0JA80"/>
<feature type="chain" id="PRO_5038412385" evidence="1">
    <location>
        <begin position="26"/>
        <end position="500"/>
    </location>
</feature>
<dbReference type="InterPro" id="IPR019893">
    <property type="entry name" value="SndH-like"/>
</dbReference>
<gene>
    <name evidence="3" type="ORF">N802_16315</name>
</gene>
<dbReference type="Gene3D" id="2.120.10.30">
    <property type="entry name" value="TolB, C-terminal domain"/>
    <property type="match status" value="1"/>
</dbReference>
<evidence type="ECO:0000313" key="3">
    <source>
        <dbReference type="EMBL" id="KGN32942.1"/>
    </source>
</evidence>
<dbReference type="InterPro" id="IPR011041">
    <property type="entry name" value="Quinoprot_gluc/sorb_DH_b-prop"/>
</dbReference>
<evidence type="ECO:0000259" key="2">
    <source>
        <dbReference type="Pfam" id="PF07995"/>
    </source>
</evidence>
<dbReference type="Proteomes" id="UP000030002">
    <property type="component" value="Unassembled WGS sequence"/>
</dbReference>
<protein>
    <submittedName>
        <fullName evidence="3">Quinoprotein glucose dehydrogenase</fullName>
    </submittedName>
</protein>
<evidence type="ECO:0000256" key="1">
    <source>
        <dbReference type="SAM" id="SignalP"/>
    </source>
</evidence>
<dbReference type="SUPFAM" id="SSF50952">
    <property type="entry name" value="Soluble quinoprotein glucose dehydrogenase"/>
    <property type="match status" value="1"/>
</dbReference>
<evidence type="ECO:0000313" key="4">
    <source>
        <dbReference type="Proteomes" id="UP000030002"/>
    </source>
</evidence>
<dbReference type="STRING" id="1385520.N802_16315"/>
<organism evidence="3 4">
    <name type="scientific">Knoellia sinensis KCTC 19936</name>
    <dbReference type="NCBI Taxonomy" id="1385520"/>
    <lineage>
        <taxon>Bacteria</taxon>
        <taxon>Bacillati</taxon>
        <taxon>Actinomycetota</taxon>
        <taxon>Actinomycetes</taxon>
        <taxon>Micrococcales</taxon>
        <taxon>Intrasporangiaceae</taxon>
        <taxon>Knoellia</taxon>
    </lineage>
</organism>
<dbReference type="InterPro" id="IPR012938">
    <property type="entry name" value="Glc/Sorbosone_DH"/>
</dbReference>
<feature type="domain" description="Glucose/Sorbosone dehydrogenase" evidence="2">
    <location>
        <begin position="397"/>
        <end position="473"/>
    </location>
</feature>
<reference evidence="3 4" key="1">
    <citation type="submission" date="2013-08" db="EMBL/GenBank/DDBJ databases">
        <title>The genome sequence of Knoellia sinensis.</title>
        <authorList>
            <person name="Zhu W."/>
            <person name="Wang G."/>
        </authorList>
    </citation>
    <scope>NUCLEOTIDE SEQUENCE [LARGE SCALE GENOMIC DNA]</scope>
    <source>
        <strain evidence="3 4">KCTC 19936</strain>
    </source>
</reference>
<dbReference type="eggNOG" id="COG2133">
    <property type="taxonomic scope" value="Bacteria"/>
</dbReference>
<feature type="domain" description="Glucose/Sorbosone dehydrogenase" evidence="2">
    <location>
        <begin position="73"/>
        <end position="320"/>
    </location>
</feature>
<dbReference type="Pfam" id="PF07995">
    <property type="entry name" value="GSDH"/>
    <property type="match status" value="2"/>
</dbReference>
<proteinExistence type="predicted"/>
<dbReference type="InterPro" id="IPR011042">
    <property type="entry name" value="6-blade_b-propeller_TolB-like"/>
</dbReference>